<evidence type="ECO:0000313" key="3">
    <source>
        <dbReference type="Proteomes" id="UP000258927"/>
    </source>
</evidence>
<proteinExistence type="predicted"/>
<dbReference type="Proteomes" id="UP000258927">
    <property type="component" value="Chromosome"/>
</dbReference>
<dbReference type="PANTHER" id="PTHR34818:SF1">
    <property type="entry name" value="PROTEIN BLI-3"/>
    <property type="match status" value="1"/>
</dbReference>
<feature type="domain" description="General stress protein FMN-binding split barrel" evidence="1">
    <location>
        <begin position="5"/>
        <end position="147"/>
    </location>
</feature>
<dbReference type="PANTHER" id="PTHR34818">
    <property type="entry name" value="PROTEIN BLI-3"/>
    <property type="match status" value="1"/>
</dbReference>
<name>A0A2R4MI94_9HYPH</name>
<dbReference type="STRING" id="1122213.GCA_000423365_00783"/>
<dbReference type="Pfam" id="PF16242">
    <property type="entry name" value="Pyrid_ox_like"/>
    <property type="match status" value="1"/>
</dbReference>
<evidence type="ECO:0000259" key="1">
    <source>
        <dbReference type="Pfam" id="PF16242"/>
    </source>
</evidence>
<evidence type="ECO:0000313" key="2">
    <source>
        <dbReference type="EMBL" id="AVX05596.1"/>
    </source>
</evidence>
<reference evidence="2 3" key="1">
    <citation type="submission" date="2017-05" db="EMBL/GenBank/DDBJ databases">
        <title>Genome Analysis of Maritalea myrionectae HL2708#5.</title>
        <authorList>
            <consortium name="Cotde Inc.-PKNU"/>
            <person name="Jang D."/>
            <person name="Oh H.-M."/>
        </authorList>
    </citation>
    <scope>NUCLEOTIDE SEQUENCE [LARGE SCALE GENOMIC DNA]</scope>
    <source>
        <strain evidence="2 3">HL2708#5</strain>
    </source>
</reference>
<dbReference type="InterPro" id="IPR038725">
    <property type="entry name" value="YdaG_split_barrel_FMN-bd"/>
</dbReference>
<protein>
    <recommendedName>
        <fullName evidence="1">General stress protein FMN-binding split barrel domain-containing protein</fullName>
    </recommendedName>
</protein>
<gene>
    <name evidence="2" type="ORF">MXMO3_03090</name>
</gene>
<dbReference type="EMBL" id="CP021330">
    <property type="protein sequence ID" value="AVX05596.1"/>
    <property type="molecule type" value="Genomic_DNA"/>
</dbReference>
<dbReference type="SUPFAM" id="SSF50475">
    <property type="entry name" value="FMN-binding split barrel"/>
    <property type="match status" value="1"/>
</dbReference>
<organism evidence="2 3">
    <name type="scientific">Maritalea myrionectae</name>
    <dbReference type="NCBI Taxonomy" id="454601"/>
    <lineage>
        <taxon>Bacteria</taxon>
        <taxon>Pseudomonadati</taxon>
        <taxon>Pseudomonadota</taxon>
        <taxon>Alphaproteobacteria</taxon>
        <taxon>Hyphomicrobiales</taxon>
        <taxon>Devosiaceae</taxon>
        <taxon>Maritalea</taxon>
    </lineage>
</organism>
<dbReference type="AlphaFoldDB" id="A0A2R4MI94"/>
<sequence>MTDFKKEFWKRLSNVKSGLMDVDGRLFPMTPNLTPEDDGAIWFITSKGTDAADAAEAGKTIRFALSDNSAGLHGYVNGKVSTSPNQEKLEEIWSVVASAWFEDGKYDPDLVLVKFEPQDGEIWLSTESGAVFLFETIKANLTHHEPDVGQRATLDFKKAA</sequence>
<keyword evidence="3" id="KW-1185">Reference proteome</keyword>
<dbReference type="KEGG" id="mmyr:MXMO3_03090"/>
<dbReference type="InterPro" id="IPR012349">
    <property type="entry name" value="Split_barrel_FMN-bd"/>
</dbReference>
<dbReference type="Gene3D" id="2.30.110.10">
    <property type="entry name" value="Electron Transport, Fmn-binding Protein, Chain A"/>
    <property type="match status" value="1"/>
</dbReference>
<accession>A0A2R4MI94</accession>
<dbReference type="RefSeq" id="WP_162889302.1">
    <property type="nucleotide sequence ID" value="NZ_CP021330.1"/>
</dbReference>
<dbReference type="InterPro" id="IPR052917">
    <property type="entry name" value="Stress-Dev_Protein"/>
</dbReference>